<protein>
    <recommendedName>
        <fullName evidence="1">glutathione transferase</fullName>
        <ecNumber evidence="1">2.5.1.18</ecNumber>
    </recommendedName>
</protein>
<dbReference type="GO" id="GO:0005737">
    <property type="term" value="C:cytoplasm"/>
    <property type="evidence" value="ECO:0007669"/>
    <property type="project" value="TreeGrafter"/>
</dbReference>
<keyword evidence="6" id="KW-1185">Reference proteome</keyword>
<dbReference type="GO" id="GO:0004364">
    <property type="term" value="F:glutathione transferase activity"/>
    <property type="evidence" value="ECO:0007669"/>
    <property type="project" value="UniProtKB-EC"/>
</dbReference>
<dbReference type="InterPro" id="IPR004046">
    <property type="entry name" value="GST_C"/>
</dbReference>
<comment type="catalytic activity">
    <reaction evidence="3">
        <text>RX + glutathione = an S-substituted glutathione + a halide anion + H(+)</text>
        <dbReference type="Rhea" id="RHEA:16437"/>
        <dbReference type="ChEBI" id="CHEBI:15378"/>
        <dbReference type="ChEBI" id="CHEBI:16042"/>
        <dbReference type="ChEBI" id="CHEBI:17792"/>
        <dbReference type="ChEBI" id="CHEBI:57925"/>
        <dbReference type="ChEBI" id="CHEBI:90779"/>
        <dbReference type="EC" id="2.5.1.18"/>
    </reaction>
</comment>
<dbReference type="EC" id="2.5.1.18" evidence="1"/>
<evidence type="ECO:0000256" key="1">
    <source>
        <dbReference type="ARBA" id="ARBA00012452"/>
    </source>
</evidence>
<evidence type="ECO:0000313" key="5">
    <source>
        <dbReference type="EMBL" id="KAH6823987.1"/>
    </source>
</evidence>
<organism evidence="5 6">
    <name type="scientific">Perilla frutescens var. hirtella</name>
    <name type="common">Perilla citriodora</name>
    <name type="synonym">Perilla setoyensis</name>
    <dbReference type="NCBI Taxonomy" id="608512"/>
    <lineage>
        <taxon>Eukaryota</taxon>
        <taxon>Viridiplantae</taxon>
        <taxon>Streptophyta</taxon>
        <taxon>Embryophyta</taxon>
        <taxon>Tracheophyta</taxon>
        <taxon>Spermatophyta</taxon>
        <taxon>Magnoliopsida</taxon>
        <taxon>eudicotyledons</taxon>
        <taxon>Gunneridae</taxon>
        <taxon>Pentapetalae</taxon>
        <taxon>asterids</taxon>
        <taxon>lamiids</taxon>
        <taxon>Lamiales</taxon>
        <taxon>Lamiaceae</taxon>
        <taxon>Nepetoideae</taxon>
        <taxon>Elsholtzieae</taxon>
        <taxon>Perilla</taxon>
    </lineage>
</organism>
<dbReference type="Gene3D" id="1.20.1050.10">
    <property type="match status" value="1"/>
</dbReference>
<evidence type="ECO:0000313" key="6">
    <source>
        <dbReference type="Proteomes" id="UP001190926"/>
    </source>
</evidence>
<dbReference type="PANTHER" id="PTHR43900:SF47">
    <property type="entry name" value="GLUTATHIONE S-TRANSFERASE F6-RELATED"/>
    <property type="match status" value="1"/>
</dbReference>
<keyword evidence="2" id="KW-0808">Transferase</keyword>
<dbReference type="InterPro" id="IPR010987">
    <property type="entry name" value="Glutathione-S-Trfase_C-like"/>
</dbReference>
<dbReference type="Proteomes" id="UP001190926">
    <property type="component" value="Unassembled WGS sequence"/>
</dbReference>
<name>A0AAD4IYV1_PERFH</name>
<dbReference type="GO" id="GO:0043295">
    <property type="term" value="F:glutathione binding"/>
    <property type="evidence" value="ECO:0007669"/>
    <property type="project" value="TreeGrafter"/>
</dbReference>
<comment type="caution">
    <text evidence="5">The sequence shown here is derived from an EMBL/GenBank/DDBJ whole genome shotgun (WGS) entry which is preliminary data.</text>
</comment>
<gene>
    <name evidence="5" type="ORF">C2S53_016591</name>
</gene>
<accession>A0AAD4IYV1</accession>
<feature type="domain" description="GST C-terminal" evidence="4">
    <location>
        <begin position="1"/>
        <end position="74"/>
    </location>
</feature>
<reference evidence="5 6" key="1">
    <citation type="journal article" date="2021" name="Nat. Commun.">
        <title>Incipient diploidization of the medicinal plant Perilla within 10,000 years.</title>
        <authorList>
            <person name="Zhang Y."/>
            <person name="Shen Q."/>
            <person name="Leng L."/>
            <person name="Zhang D."/>
            <person name="Chen S."/>
            <person name="Shi Y."/>
            <person name="Ning Z."/>
            <person name="Chen S."/>
        </authorList>
    </citation>
    <scope>NUCLEOTIDE SEQUENCE [LARGE SCALE GENOMIC DNA]</scope>
    <source>
        <strain evidence="6">cv. PC099</strain>
    </source>
</reference>
<dbReference type="SUPFAM" id="SSF47616">
    <property type="entry name" value="GST C-terminal domain-like"/>
    <property type="match status" value="1"/>
</dbReference>
<proteinExistence type="predicted"/>
<dbReference type="Pfam" id="PF00043">
    <property type="entry name" value="GST_C"/>
    <property type="match status" value="1"/>
</dbReference>
<dbReference type="InterPro" id="IPR036282">
    <property type="entry name" value="Glutathione-S-Trfase_C_sf"/>
</dbReference>
<evidence type="ECO:0000256" key="2">
    <source>
        <dbReference type="ARBA" id="ARBA00022679"/>
    </source>
</evidence>
<evidence type="ECO:0000259" key="4">
    <source>
        <dbReference type="PROSITE" id="PS50405"/>
    </source>
</evidence>
<dbReference type="GO" id="GO:0006749">
    <property type="term" value="P:glutathione metabolic process"/>
    <property type="evidence" value="ECO:0007669"/>
    <property type="project" value="TreeGrafter"/>
</dbReference>
<evidence type="ECO:0000256" key="3">
    <source>
        <dbReference type="ARBA" id="ARBA00047960"/>
    </source>
</evidence>
<dbReference type="PANTHER" id="PTHR43900">
    <property type="entry name" value="GLUTATHIONE S-TRANSFERASE RHO"/>
    <property type="match status" value="1"/>
</dbReference>
<dbReference type="AlphaFoldDB" id="A0AAD4IYV1"/>
<sequence length="74" mass="8435">MAFDFKLLSDDAIVDEQEAELNKVLDVYEDRLAQSKFLGGDCFTLADLHHLPTLDYLMASPVKSIFDSHPRVDY</sequence>
<dbReference type="PROSITE" id="PS50405">
    <property type="entry name" value="GST_CTER"/>
    <property type="match status" value="1"/>
</dbReference>
<dbReference type="EMBL" id="SDAM02000556">
    <property type="protein sequence ID" value="KAH6823987.1"/>
    <property type="molecule type" value="Genomic_DNA"/>
</dbReference>